<dbReference type="PANTHER" id="PTHR33910:SF1">
    <property type="entry name" value="PROTEIN TRANSLOCASE SUBUNIT SECE"/>
    <property type="match status" value="1"/>
</dbReference>
<dbReference type="EMBL" id="CAACVI010000045">
    <property type="protein sequence ID" value="VEN74816.1"/>
    <property type="molecule type" value="Genomic_DNA"/>
</dbReference>
<dbReference type="AlphaFoldDB" id="A0A484HML9"/>
<evidence type="ECO:0000256" key="9">
    <source>
        <dbReference type="HAMAP-Rule" id="MF_00422"/>
    </source>
</evidence>
<dbReference type="PANTHER" id="PTHR33910">
    <property type="entry name" value="PROTEIN TRANSLOCASE SUBUNIT SECE"/>
    <property type="match status" value="1"/>
</dbReference>
<evidence type="ECO:0000256" key="8">
    <source>
        <dbReference type="ARBA" id="ARBA00023136"/>
    </source>
</evidence>
<comment type="similarity">
    <text evidence="9">Belongs to the SecE/SEC61-gamma family.</text>
</comment>
<keyword evidence="5 9" id="KW-0653">Protein transport</keyword>
<sequence length="137" mass="15095">MAKLKKKKKPADKKARKKETTKSQSPVSEGDLSPAGALPKPSGFSKPAAVVKKKTPPPPRKVSAKAKARAAAAREKNVFEKAFQFLREARVELKKVVWPSRKQTMNSTLVVVIFAVICSFFLGFVDICLSFLLKLIL</sequence>
<dbReference type="GO" id="GO:0009306">
    <property type="term" value="P:protein secretion"/>
    <property type="evidence" value="ECO:0007669"/>
    <property type="project" value="UniProtKB-UniRule"/>
</dbReference>
<name>A0A484HML9_9BACT</name>
<dbReference type="NCBIfam" id="TIGR00964">
    <property type="entry name" value="secE_bact"/>
    <property type="match status" value="1"/>
</dbReference>
<keyword evidence="8 9" id="KW-0472">Membrane</keyword>
<feature type="transmembrane region" description="Helical" evidence="9">
    <location>
        <begin position="109"/>
        <end position="133"/>
    </location>
</feature>
<dbReference type="GO" id="GO:0006605">
    <property type="term" value="P:protein targeting"/>
    <property type="evidence" value="ECO:0007669"/>
    <property type="project" value="UniProtKB-UniRule"/>
</dbReference>
<comment type="subcellular location">
    <subcellularLocation>
        <location evidence="9">Cell membrane</location>
        <topology evidence="9">Single-pass membrane protein</topology>
    </subcellularLocation>
    <subcellularLocation>
        <location evidence="1">Membrane</location>
    </subcellularLocation>
</comment>
<evidence type="ECO:0000256" key="7">
    <source>
        <dbReference type="ARBA" id="ARBA00023010"/>
    </source>
</evidence>
<accession>A0A484HML9</accession>
<dbReference type="GO" id="GO:0065002">
    <property type="term" value="P:intracellular protein transmembrane transport"/>
    <property type="evidence" value="ECO:0007669"/>
    <property type="project" value="UniProtKB-UniRule"/>
</dbReference>
<dbReference type="Gene3D" id="1.20.5.1030">
    <property type="entry name" value="Preprotein translocase secy subunit"/>
    <property type="match status" value="1"/>
</dbReference>
<protein>
    <recommendedName>
        <fullName evidence="9">Protein translocase subunit SecE</fullName>
    </recommendedName>
</protein>
<reference evidence="11" key="1">
    <citation type="submission" date="2019-01" db="EMBL/GenBank/DDBJ databases">
        <authorList>
            <consortium name="Genoscope - CEA"/>
            <person name="William W."/>
        </authorList>
    </citation>
    <scope>NUCLEOTIDE SEQUENCE</scope>
    <source>
        <strain evidence="11">CR-1</strain>
    </source>
</reference>
<keyword evidence="3 9" id="KW-1003">Cell membrane</keyword>
<comment type="function">
    <text evidence="9">Essential subunit of the Sec protein translocation channel SecYEG. Clamps together the 2 halves of SecY. May contact the channel plug during translocation.</text>
</comment>
<keyword evidence="4 9" id="KW-0812">Transmembrane</keyword>
<keyword evidence="2 9" id="KW-0813">Transport</keyword>
<evidence type="ECO:0000256" key="5">
    <source>
        <dbReference type="ARBA" id="ARBA00022927"/>
    </source>
</evidence>
<evidence type="ECO:0000313" key="11">
    <source>
        <dbReference type="EMBL" id="VEN74816.1"/>
    </source>
</evidence>
<organism evidence="11">
    <name type="scientific">uncultured Desulfobacteraceae bacterium</name>
    <dbReference type="NCBI Taxonomy" id="218296"/>
    <lineage>
        <taxon>Bacteria</taxon>
        <taxon>Pseudomonadati</taxon>
        <taxon>Thermodesulfobacteriota</taxon>
        <taxon>Desulfobacteria</taxon>
        <taxon>Desulfobacterales</taxon>
        <taxon>Desulfobacteraceae</taxon>
        <taxon>environmental samples</taxon>
    </lineage>
</organism>
<dbReference type="GO" id="GO:0043952">
    <property type="term" value="P:protein transport by the Sec complex"/>
    <property type="evidence" value="ECO:0007669"/>
    <property type="project" value="UniProtKB-UniRule"/>
</dbReference>
<proteinExistence type="inferred from homology"/>
<dbReference type="GO" id="GO:0005886">
    <property type="term" value="C:plasma membrane"/>
    <property type="evidence" value="ECO:0007669"/>
    <property type="project" value="UniProtKB-SubCell"/>
</dbReference>
<keyword evidence="6 9" id="KW-1133">Transmembrane helix</keyword>
<dbReference type="InterPro" id="IPR038379">
    <property type="entry name" value="SecE_sf"/>
</dbReference>
<evidence type="ECO:0000256" key="2">
    <source>
        <dbReference type="ARBA" id="ARBA00022448"/>
    </source>
</evidence>
<keyword evidence="7 9" id="KW-0811">Translocation</keyword>
<evidence type="ECO:0000256" key="10">
    <source>
        <dbReference type="SAM" id="MobiDB-lite"/>
    </source>
</evidence>
<comment type="subunit">
    <text evidence="9">Component of the Sec protein translocase complex. Heterotrimer consisting of SecY, SecE and SecG subunits. The heterotrimers can form oligomers, although 1 heterotrimer is thought to be able to translocate proteins. Interacts with the ribosome. Interacts with SecDF, and other proteins may be involved. Interacts with SecA.</text>
</comment>
<gene>
    <name evidence="9" type="primary">secE</name>
    <name evidence="11" type="ORF">EPICR_50092</name>
</gene>
<dbReference type="GO" id="GO:0008320">
    <property type="term" value="F:protein transmembrane transporter activity"/>
    <property type="evidence" value="ECO:0007669"/>
    <property type="project" value="UniProtKB-UniRule"/>
</dbReference>
<evidence type="ECO:0000256" key="3">
    <source>
        <dbReference type="ARBA" id="ARBA00022475"/>
    </source>
</evidence>
<dbReference type="InterPro" id="IPR001901">
    <property type="entry name" value="Translocase_SecE/Sec61-g"/>
</dbReference>
<feature type="region of interest" description="Disordered" evidence="10">
    <location>
        <begin position="1"/>
        <end position="67"/>
    </location>
</feature>
<dbReference type="Pfam" id="PF00584">
    <property type="entry name" value="SecE"/>
    <property type="match status" value="1"/>
</dbReference>
<dbReference type="PROSITE" id="PS01067">
    <property type="entry name" value="SECE_SEC61G"/>
    <property type="match status" value="1"/>
</dbReference>
<evidence type="ECO:0000256" key="1">
    <source>
        <dbReference type="ARBA" id="ARBA00004370"/>
    </source>
</evidence>
<dbReference type="InterPro" id="IPR005807">
    <property type="entry name" value="SecE_bac"/>
</dbReference>
<evidence type="ECO:0000256" key="6">
    <source>
        <dbReference type="ARBA" id="ARBA00022989"/>
    </source>
</evidence>
<feature type="compositionally biased region" description="Basic residues" evidence="10">
    <location>
        <begin position="1"/>
        <end position="19"/>
    </location>
</feature>
<evidence type="ECO:0000256" key="4">
    <source>
        <dbReference type="ARBA" id="ARBA00022692"/>
    </source>
</evidence>
<dbReference type="HAMAP" id="MF_00422">
    <property type="entry name" value="SecE"/>
    <property type="match status" value="1"/>
</dbReference>